<protein>
    <submittedName>
        <fullName evidence="1">Uncharacterized protein</fullName>
    </submittedName>
</protein>
<gene>
    <name evidence="1" type="ORF">QVD17_06569</name>
</gene>
<sequence>MNMVNRKLCIDDEKWKEALEWNEKMKNFENDLGVLSGTSSFKVLKDGSAFKDKEPYQQSFEIVKTEDEDFNTTPNIPPQHPAMDISTPAMLAATIIDKKIKELVENSHFYLYTGLKKNFLYSLHWRVRLNISITIMPNGQI</sequence>
<organism evidence="1 2">
    <name type="scientific">Tagetes erecta</name>
    <name type="common">African marigold</name>
    <dbReference type="NCBI Taxonomy" id="13708"/>
    <lineage>
        <taxon>Eukaryota</taxon>
        <taxon>Viridiplantae</taxon>
        <taxon>Streptophyta</taxon>
        <taxon>Embryophyta</taxon>
        <taxon>Tracheophyta</taxon>
        <taxon>Spermatophyta</taxon>
        <taxon>Magnoliopsida</taxon>
        <taxon>eudicotyledons</taxon>
        <taxon>Gunneridae</taxon>
        <taxon>Pentapetalae</taxon>
        <taxon>asterids</taxon>
        <taxon>campanulids</taxon>
        <taxon>Asterales</taxon>
        <taxon>Asteraceae</taxon>
        <taxon>Asteroideae</taxon>
        <taxon>Heliantheae alliance</taxon>
        <taxon>Tageteae</taxon>
        <taxon>Tagetes</taxon>
    </lineage>
</organism>
<evidence type="ECO:0000313" key="2">
    <source>
        <dbReference type="Proteomes" id="UP001229421"/>
    </source>
</evidence>
<reference evidence="1" key="1">
    <citation type="journal article" date="2023" name="bioRxiv">
        <title>Improved chromosome-level genome assembly for marigold (Tagetes erecta).</title>
        <authorList>
            <person name="Jiang F."/>
            <person name="Yuan L."/>
            <person name="Wang S."/>
            <person name="Wang H."/>
            <person name="Xu D."/>
            <person name="Wang A."/>
            <person name="Fan W."/>
        </authorList>
    </citation>
    <scope>NUCLEOTIDE SEQUENCE</scope>
    <source>
        <strain evidence="1">WSJ</strain>
        <tissue evidence="1">Leaf</tissue>
    </source>
</reference>
<keyword evidence="2" id="KW-1185">Reference proteome</keyword>
<dbReference type="EMBL" id="JAUHHV010000001">
    <property type="protein sequence ID" value="KAK1440738.1"/>
    <property type="molecule type" value="Genomic_DNA"/>
</dbReference>
<name>A0AAD8LJL8_TARER</name>
<dbReference type="AlphaFoldDB" id="A0AAD8LJL8"/>
<comment type="caution">
    <text evidence="1">The sequence shown here is derived from an EMBL/GenBank/DDBJ whole genome shotgun (WGS) entry which is preliminary data.</text>
</comment>
<dbReference type="Proteomes" id="UP001229421">
    <property type="component" value="Unassembled WGS sequence"/>
</dbReference>
<evidence type="ECO:0000313" key="1">
    <source>
        <dbReference type="EMBL" id="KAK1440738.1"/>
    </source>
</evidence>
<accession>A0AAD8LJL8</accession>
<proteinExistence type="predicted"/>